<sequence length="310" mass="35454">MDRAESGAFGTPKGEAEFKDWYWKTQLGKCYYRLGLFKEAEKQFISSLGNLPTVETYALVGKLYNRLDQPLLALNYMRQGLEKFSSDVTLTTWIARTNELLGNMDESIDHYKEVLSNQANHIEAIACIATNYFYSDLPEIALRYYRRILQMGVNNAEIFLNVGLCCFYCQQFDLAIACIERAHAIASQDIQADVWYNTGHIALAIGDVKMADRCFQLALTCDPEHGESLCNLGILRLREGKIDQAKSCFYNARTKAPHLFEPYFNIALLAHQSGRYSEALQNVNKSLEIFPEHDHSLTLRKHIMILYTMI</sequence>
<dbReference type="PANTHER" id="PTHR44177">
    <property type="entry name" value="TETRATRICOPEPTIDE REPEAT PROTEIN 8"/>
    <property type="match status" value="1"/>
</dbReference>
<dbReference type="Pfam" id="PF13431">
    <property type="entry name" value="TPR_17"/>
    <property type="match status" value="1"/>
</dbReference>
<dbReference type="InterPro" id="IPR011990">
    <property type="entry name" value="TPR-like_helical_dom_sf"/>
</dbReference>
<keyword evidence="1" id="KW-0802">TPR repeat</keyword>
<comment type="caution">
    <text evidence="2">The sequence shown here is derived from an EMBL/GenBank/DDBJ whole genome shotgun (WGS) entry which is preliminary data.</text>
</comment>
<dbReference type="PROSITE" id="PS50005">
    <property type="entry name" value="TPR"/>
    <property type="match status" value="2"/>
</dbReference>
<dbReference type="SMART" id="SM00028">
    <property type="entry name" value="TPR"/>
    <property type="match status" value="7"/>
</dbReference>
<feature type="repeat" description="TPR" evidence="1">
    <location>
        <begin position="192"/>
        <end position="225"/>
    </location>
</feature>
<feature type="non-terminal residue" evidence="2">
    <location>
        <position position="310"/>
    </location>
</feature>
<name>A0AA36D6C9_9BILA</name>
<dbReference type="PANTHER" id="PTHR44177:SF1">
    <property type="entry name" value="TETRATRICOPEPTIDE REPEAT PROTEIN 8"/>
    <property type="match status" value="1"/>
</dbReference>
<dbReference type="GO" id="GO:0034464">
    <property type="term" value="C:BBSome"/>
    <property type="evidence" value="ECO:0007669"/>
    <property type="project" value="InterPro"/>
</dbReference>
<keyword evidence="3" id="KW-1185">Reference proteome</keyword>
<dbReference type="Proteomes" id="UP001177023">
    <property type="component" value="Unassembled WGS sequence"/>
</dbReference>
<gene>
    <name evidence="2" type="ORF">MSPICULIGERA_LOCUS20081</name>
</gene>
<dbReference type="InterPro" id="IPR019734">
    <property type="entry name" value="TPR_rpt"/>
</dbReference>
<reference evidence="2" key="1">
    <citation type="submission" date="2023-06" db="EMBL/GenBank/DDBJ databases">
        <authorList>
            <person name="Delattre M."/>
        </authorList>
    </citation>
    <scope>NUCLEOTIDE SEQUENCE</scope>
    <source>
        <strain evidence="2">AF72</strain>
    </source>
</reference>
<dbReference type="AlphaFoldDB" id="A0AA36D6C9"/>
<evidence type="ECO:0000313" key="3">
    <source>
        <dbReference type="Proteomes" id="UP001177023"/>
    </source>
</evidence>
<dbReference type="InterPro" id="IPR028796">
    <property type="entry name" value="BBS8"/>
</dbReference>
<proteinExistence type="predicted"/>
<organism evidence="2 3">
    <name type="scientific">Mesorhabditis spiculigera</name>
    <dbReference type="NCBI Taxonomy" id="96644"/>
    <lineage>
        <taxon>Eukaryota</taxon>
        <taxon>Metazoa</taxon>
        <taxon>Ecdysozoa</taxon>
        <taxon>Nematoda</taxon>
        <taxon>Chromadorea</taxon>
        <taxon>Rhabditida</taxon>
        <taxon>Rhabditina</taxon>
        <taxon>Rhabditomorpha</taxon>
        <taxon>Rhabditoidea</taxon>
        <taxon>Rhabditidae</taxon>
        <taxon>Mesorhabditinae</taxon>
        <taxon>Mesorhabditis</taxon>
    </lineage>
</organism>
<dbReference type="GO" id="GO:0036064">
    <property type="term" value="C:ciliary basal body"/>
    <property type="evidence" value="ECO:0007669"/>
    <property type="project" value="TreeGrafter"/>
</dbReference>
<dbReference type="Pfam" id="PF13181">
    <property type="entry name" value="TPR_8"/>
    <property type="match status" value="1"/>
</dbReference>
<evidence type="ECO:0000313" key="2">
    <source>
        <dbReference type="EMBL" id="CAJ0581932.1"/>
    </source>
</evidence>
<accession>A0AA36D6C9</accession>
<feature type="repeat" description="TPR" evidence="1">
    <location>
        <begin position="260"/>
        <end position="293"/>
    </location>
</feature>
<dbReference type="SUPFAM" id="SSF48452">
    <property type="entry name" value="TPR-like"/>
    <property type="match status" value="1"/>
</dbReference>
<dbReference type="GO" id="GO:0097730">
    <property type="term" value="C:non-motile cilium"/>
    <property type="evidence" value="ECO:0007669"/>
    <property type="project" value="TreeGrafter"/>
</dbReference>
<evidence type="ECO:0000256" key="1">
    <source>
        <dbReference type="PROSITE-ProRule" id="PRU00339"/>
    </source>
</evidence>
<dbReference type="EMBL" id="CATQJA010002664">
    <property type="protein sequence ID" value="CAJ0581932.1"/>
    <property type="molecule type" value="Genomic_DNA"/>
</dbReference>
<dbReference type="Gene3D" id="1.25.40.10">
    <property type="entry name" value="Tetratricopeptide repeat domain"/>
    <property type="match status" value="1"/>
</dbReference>
<dbReference type="GO" id="GO:1905515">
    <property type="term" value="P:non-motile cilium assembly"/>
    <property type="evidence" value="ECO:0007669"/>
    <property type="project" value="InterPro"/>
</dbReference>
<protein>
    <submittedName>
        <fullName evidence="2">Uncharacterized protein</fullName>
    </submittedName>
</protein>